<dbReference type="PANTHER" id="PTHR37781:SF1">
    <property type="entry name" value="ADR380WP"/>
    <property type="match status" value="1"/>
</dbReference>
<accession>A0AAE8SSK7</accession>
<comment type="caution">
    <text evidence="2">The sequence shown here is derived from an EMBL/GenBank/DDBJ whole genome shotgun (WGS) entry which is preliminary data.</text>
</comment>
<dbReference type="AlphaFoldDB" id="A0AAE8SSK7"/>
<gene>
    <name evidence="2" type="ORF">DNG_02351</name>
</gene>
<dbReference type="Proteomes" id="UP001187682">
    <property type="component" value="Unassembled WGS sequence"/>
</dbReference>
<evidence type="ECO:0000313" key="2">
    <source>
        <dbReference type="EMBL" id="SPN99499.1"/>
    </source>
</evidence>
<dbReference type="InterPro" id="IPR031349">
    <property type="entry name" value="Tfb6"/>
</dbReference>
<reference evidence="2" key="1">
    <citation type="submission" date="2018-03" db="EMBL/GenBank/DDBJ databases">
        <authorList>
            <person name="Guldener U."/>
        </authorList>
    </citation>
    <scope>NUCLEOTIDE SEQUENCE</scope>
</reference>
<dbReference type="GO" id="GO:0005675">
    <property type="term" value="C:transcription factor TFIIH holo complex"/>
    <property type="evidence" value="ECO:0007669"/>
    <property type="project" value="TreeGrafter"/>
</dbReference>
<feature type="region of interest" description="Disordered" evidence="1">
    <location>
        <begin position="205"/>
        <end position="236"/>
    </location>
</feature>
<sequence length="261" mass="28140">MSESQHDHLAAGFLPPTPTSLHSPAPSLPGATPSPANFITELPHPRSRALRPGSNKEDMVRDYASAKLMRVARRYVKKFSDPEPGDELTGYTRFEELCNDLDAVVNVLWLSGTPSLQTQILLRIASEFTEYAPSFPPDPVATLKLLRKLDHCFASLTTGRDLATREALPGFESGPSAGMTTTDVVRCRSTVENTRALMFNLLGDGATEVGSEDDDDSETDGPDEDGGTPAPRAAAGTINTDVDRIYENTLIVIGERLGGVL</sequence>
<protein>
    <recommendedName>
        <fullName evidence="4">Meiotic recombination protein DMC1</fullName>
    </recommendedName>
</protein>
<proteinExistence type="predicted"/>
<feature type="region of interest" description="Disordered" evidence="1">
    <location>
        <begin position="1"/>
        <end position="57"/>
    </location>
</feature>
<organism evidence="2 3">
    <name type="scientific">Cephalotrichum gorgonifer</name>
    <dbReference type="NCBI Taxonomy" id="2041049"/>
    <lineage>
        <taxon>Eukaryota</taxon>
        <taxon>Fungi</taxon>
        <taxon>Dikarya</taxon>
        <taxon>Ascomycota</taxon>
        <taxon>Pezizomycotina</taxon>
        <taxon>Sordariomycetes</taxon>
        <taxon>Hypocreomycetidae</taxon>
        <taxon>Microascales</taxon>
        <taxon>Microascaceae</taxon>
        <taxon>Cephalotrichum</taxon>
    </lineage>
</organism>
<feature type="compositionally biased region" description="Low complexity" evidence="1">
    <location>
        <begin position="227"/>
        <end position="236"/>
    </location>
</feature>
<dbReference type="EMBL" id="ONZQ02000003">
    <property type="protein sequence ID" value="SPN99499.1"/>
    <property type="molecule type" value="Genomic_DNA"/>
</dbReference>
<evidence type="ECO:0008006" key="4">
    <source>
        <dbReference type="Google" id="ProtNLM"/>
    </source>
</evidence>
<dbReference type="Pfam" id="PF17110">
    <property type="entry name" value="TFB6"/>
    <property type="match status" value="1"/>
</dbReference>
<dbReference type="PANTHER" id="PTHR37781">
    <property type="entry name" value="TFIIH COMPLEX SUBUNIT"/>
    <property type="match status" value="1"/>
</dbReference>
<keyword evidence="3" id="KW-1185">Reference proteome</keyword>
<name>A0AAE8SSK7_9PEZI</name>
<evidence type="ECO:0000256" key="1">
    <source>
        <dbReference type="SAM" id="MobiDB-lite"/>
    </source>
</evidence>
<evidence type="ECO:0000313" key="3">
    <source>
        <dbReference type="Proteomes" id="UP001187682"/>
    </source>
</evidence>
<feature type="compositionally biased region" description="Acidic residues" evidence="1">
    <location>
        <begin position="210"/>
        <end position="226"/>
    </location>
</feature>